<feature type="domain" description="Carboxylesterase type B" evidence="4">
    <location>
        <begin position="27"/>
        <end position="519"/>
    </location>
</feature>
<evidence type="ECO:0000313" key="6">
    <source>
        <dbReference type="Proteomes" id="UP000703269"/>
    </source>
</evidence>
<dbReference type="InterPro" id="IPR019826">
    <property type="entry name" value="Carboxylesterase_B_AS"/>
</dbReference>
<name>A0A9P3G8L6_9APHY</name>
<dbReference type="PANTHER" id="PTHR11559">
    <property type="entry name" value="CARBOXYLESTERASE"/>
    <property type="match status" value="1"/>
</dbReference>
<keyword evidence="2 3" id="KW-0378">Hydrolase</keyword>
<gene>
    <name evidence="5" type="ORF">PsYK624_055610</name>
</gene>
<dbReference type="InterPro" id="IPR029058">
    <property type="entry name" value="AB_hydrolase_fold"/>
</dbReference>
<dbReference type="EMBL" id="BPQB01000013">
    <property type="protein sequence ID" value="GJE89460.1"/>
    <property type="molecule type" value="Genomic_DNA"/>
</dbReference>
<dbReference type="InterPro" id="IPR002018">
    <property type="entry name" value="CarbesteraseB"/>
</dbReference>
<dbReference type="PROSITE" id="PS00941">
    <property type="entry name" value="CARBOXYLESTERASE_B_2"/>
    <property type="match status" value="1"/>
</dbReference>
<dbReference type="AlphaFoldDB" id="A0A9P3G8L6"/>
<proteinExistence type="inferred from homology"/>
<dbReference type="InterPro" id="IPR019819">
    <property type="entry name" value="Carboxylesterase_B_CS"/>
</dbReference>
<dbReference type="Pfam" id="PF00135">
    <property type="entry name" value="COesterase"/>
    <property type="match status" value="1"/>
</dbReference>
<dbReference type="Proteomes" id="UP000703269">
    <property type="component" value="Unassembled WGS sequence"/>
</dbReference>
<sequence length="545" mass="58208">MTRLFFSLALFALLTSVFAAVTPKSASLVVKLTSGTFQGVNTAAPSNTDKWLGVPFAQSPVGSLRFKAPVAITNPSRSVQNASQFGNACPQEASGGLGAPIGEDCLFLNVWRPAGTQADANLPVLVWFYGGAFMNGAASDPSFDPTRIINRSVNTSKPIIFVSVNYRVNSFGFLASSHVPAEDLNAGLHDQRQALTFLQDNVRAFGGDPEKVTIWGQSAGAGSVEAQVLFAGKQGLFRAAIFDSSTGPFKTAPPASTYDEPGKPFALLTQAVGCPLGSSSFECLQAVPFETLLNATNTLTGERLNGQLWQPTVGPAGSFVPVRPSEQIASGNFLHVPILAGTNRNEGTLFSESVLGLSVPASEEDAAFDTFVRDLLIDPSTVTNATFATLNSLYPANDSSLGGPFNTGDSLFDRAEAWYTDNMFLSARRLLFATAASLQPLFGYFFTEFIPGNDPTLGVFHGSELSLIFGPVPTPVEDDFANQLTDFYINFINELHPGAPWPQYTSGSKQVLQLQRDNVTAIPDDFLISKTSFLDSTSVLAQMQK</sequence>
<evidence type="ECO:0000256" key="1">
    <source>
        <dbReference type="ARBA" id="ARBA00005964"/>
    </source>
</evidence>
<protein>
    <recommendedName>
        <fullName evidence="3">Carboxylic ester hydrolase</fullName>
        <ecNumber evidence="3">3.1.1.-</ecNumber>
    </recommendedName>
</protein>
<accession>A0A9P3G8L6</accession>
<evidence type="ECO:0000259" key="4">
    <source>
        <dbReference type="Pfam" id="PF00135"/>
    </source>
</evidence>
<dbReference type="SUPFAM" id="SSF53474">
    <property type="entry name" value="alpha/beta-Hydrolases"/>
    <property type="match status" value="1"/>
</dbReference>
<dbReference type="GO" id="GO:0016787">
    <property type="term" value="F:hydrolase activity"/>
    <property type="evidence" value="ECO:0007669"/>
    <property type="project" value="UniProtKB-KW"/>
</dbReference>
<evidence type="ECO:0000313" key="5">
    <source>
        <dbReference type="EMBL" id="GJE89460.1"/>
    </source>
</evidence>
<dbReference type="PROSITE" id="PS00122">
    <property type="entry name" value="CARBOXYLESTERASE_B_1"/>
    <property type="match status" value="1"/>
</dbReference>
<feature type="signal peptide" evidence="3">
    <location>
        <begin position="1"/>
        <end position="19"/>
    </location>
</feature>
<evidence type="ECO:0000256" key="3">
    <source>
        <dbReference type="RuleBase" id="RU361235"/>
    </source>
</evidence>
<organism evidence="5 6">
    <name type="scientific">Phanerochaete sordida</name>
    <dbReference type="NCBI Taxonomy" id="48140"/>
    <lineage>
        <taxon>Eukaryota</taxon>
        <taxon>Fungi</taxon>
        <taxon>Dikarya</taxon>
        <taxon>Basidiomycota</taxon>
        <taxon>Agaricomycotina</taxon>
        <taxon>Agaricomycetes</taxon>
        <taxon>Polyporales</taxon>
        <taxon>Phanerochaetaceae</taxon>
        <taxon>Phanerochaete</taxon>
    </lineage>
</organism>
<dbReference type="OrthoDB" id="408631at2759"/>
<comment type="similarity">
    <text evidence="1 3">Belongs to the type-B carboxylesterase/lipase family.</text>
</comment>
<evidence type="ECO:0000256" key="2">
    <source>
        <dbReference type="ARBA" id="ARBA00022801"/>
    </source>
</evidence>
<reference evidence="5 6" key="1">
    <citation type="submission" date="2021-08" db="EMBL/GenBank/DDBJ databases">
        <title>Draft Genome Sequence of Phanerochaete sordida strain YK-624.</title>
        <authorList>
            <person name="Mori T."/>
            <person name="Dohra H."/>
            <person name="Suzuki T."/>
            <person name="Kawagishi H."/>
            <person name="Hirai H."/>
        </authorList>
    </citation>
    <scope>NUCLEOTIDE SEQUENCE [LARGE SCALE GENOMIC DNA]</scope>
    <source>
        <strain evidence="5 6">YK-624</strain>
    </source>
</reference>
<comment type="caution">
    <text evidence="5">The sequence shown here is derived from an EMBL/GenBank/DDBJ whole genome shotgun (WGS) entry which is preliminary data.</text>
</comment>
<feature type="chain" id="PRO_5040540219" description="Carboxylic ester hydrolase" evidence="3">
    <location>
        <begin position="20"/>
        <end position="545"/>
    </location>
</feature>
<keyword evidence="6" id="KW-1185">Reference proteome</keyword>
<dbReference type="Gene3D" id="3.40.50.1820">
    <property type="entry name" value="alpha/beta hydrolase"/>
    <property type="match status" value="1"/>
</dbReference>
<dbReference type="InterPro" id="IPR050309">
    <property type="entry name" value="Type-B_Carboxylest/Lipase"/>
</dbReference>
<keyword evidence="3" id="KW-0732">Signal</keyword>
<dbReference type="EC" id="3.1.1.-" evidence="3"/>